<dbReference type="PANTHER" id="PTHR12526:SF590">
    <property type="entry name" value="ALPHA-MALTOSE-1-PHOSPHATE SYNTHASE"/>
    <property type="match status" value="1"/>
</dbReference>
<evidence type="ECO:0000259" key="3">
    <source>
        <dbReference type="Pfam" id="PF00534"/>
    </source>
</evidence>
<dbReference type="PANTHER" id="PTHR12526">
    <property type="entry name" value="GLYCOSYLTRANSFERASE"/>
    <property type="match status" value="1"/>
</dbReference>
<dbReference type="EC" id="2.4.1.21" evidence="6"/>
<dbReference type="CDD" id="cd03801">
    <property type="entry name" value="GT4_PimA-like"/>
    <property type="match status" value="1"/>
</dbReference>
<dbReference type="InterPro" id="IPR001296">
    <property type="entry name" value="Glyco_trans_1"/>
</dbReference>
<dbReference type="NCBIfam" id="TIGR02149">
    <property type="entry name" value="glgA_Coryne"/>
    <property type="match status" value="1"/>
</dbReference>
<dbReference type="EMBL" id="CP077062">
    <property type="protein sequence ID" value="QWZ08316.1"/>
    <property type="molecule type" value="Genomic_DNA"/>
</dbReference>
<dbReference type="InterPro" id="IPR028098">
    <property type="entry name" value="Glyco_trans_4-like_N"/>
</dbReference>
<name>A0A975SYL4_9ACTN</name>
<organism evidence="6 7">
    <name type="scientific">Nocardioides panacis</name>
    <dbReference type="NCBI Taxonomy" id="2849501"/>
    <lineage>
        <taxon>Bacteria</taxon>
        <taxon>Bacillati</taxon>
        <taxon>Actinomycetota</taxon>
        <taxon>Actinomycetes</taxon>
        <taxon>Propionibacteriales</taxon>
        <taxon>Nocardioidaceae</taxon>
        <taxon>Nocardioides</taxon>
    </lineage>
</organism>
<gene>
    <name evidence="6" type="primary">glgA</name>
    <name evidence="6" type="ORF">KRR39_00110</name>
    <name evidence="5" type="ORF">KRR39_23920</name>
</gene>
<protein>
    <submittedName>
        <fullName evidence="6">Glycogen synthase</fullName>
        <ecNumber evidence="6">2.4.1.21</ecNumber>
    </submittedName>
</protein>
<sequence>MRAAILTREFPPDVYGGAGVHVDFLVRELRKLIDVDVHCMGEPRDGATAHTEKEERLAGANAALQVLSTDVAMTAGIGAAGSVDVVHSHTWYANMAGHWAKLLYDVPHVVTAHSLEPQRPWKAEQLGGGYRISSWAERTAYEAADAVVAVSNGMKADILASYPALDPGKLHVVYNGIDTDFYRPDPDTSVLERIGVDLTRPYVAFVGRITRQKGVPHLLRAGLAFDRDLQIVLLAGAADTPELKAETDALIADLRAERDGVFVVSEMLPRDQVRQVLTGALAFLCPSVYEPLGIVNLEAMACETAVVASNVGGIPEVVVDGETGVVVAYDADDAKGFERGIAEGVNRLAADPELAARFGRAGRERAVSSFAWDAIAEQTVRLYESLR</sequence>
<feature type="domain" description="Glycosyltransferase subfamily 4-like N-terminal" evidence="4">
    <location>
        <begin position="15"/>
        <end position="180"/>
    </location>
</feature>
<evidence type="ECO:0000313" key="5">
    <source>
        <dbReference type="EMBL" id="QWZ08316.1"/>
    </source>
</evidence>
<proteinExistence type="predicted"/>
<keyword evidence="7" id="KW-1185">Reference proteome</keyword>
<dbReference type="Pfam" id="PF00534">
    <property type="entry name" value="Glycos_transf_1"/>
    <property type="match status" value="1"/>
</dbReference>
<accession>A0A975SYL4</accession>
<evidence type="ECO:0000313" key="6">
    <source>
        <dbReference type="EMBL" id="QWZ08342.1"/>
    </source>
</evidence>
<dbReference type="Proteomes" id="UP000683575">
    <property type="component" value="Chromosome"/>
</dbReference>
<dbReference type="RefSeq" id="WP_216939825.1">
    <property type="nucleotide sequence ID" value="NZ_CP077062.1"/>
</dbReference>
<dbReference type="InterPro" id="IPR011875">
    <property type="entry name" value="M1P_synthase"/>
</dbReference>
<evidence type="ECO:0000256" key="1">
    <source>
        <dbReference type="ARBA" id="ARBA00022676"/>
    </source>
</evidence>
<evidence type="ECO:0000313" key="7">
    <source>
        <dbReference type="Proteomes" id="UP000683575"/>
    </source>
</evidence>
<dbReference type="EMBL" id="CP077062">
    <property type="protein sequence ID" value="QWZ08342.1"/>
    <property type="molecule type" value="Genomic_DNA"/>
</dbReference>
<keyword evidence="2 6" id="KW-0808">Transferase</keyword>
<dbReference type="AlphaFoldDB" id="A0A975SYL4"/>
<evidence type="ECO:0000256" key="2">
    <source>
        <dbReference type="ARBA" id="ARBA00022679"/>
    </source>
</evidence>
<dbReference type="GO" id="GO:0009250">
    <property type="term" value="P:glucan biosynthetic process"/>
    <property type="evidence" value="ECO:0007669"/>
    <property type="project" value="InterPro"/>
</dbReference>
<dbReference type="Pfam" id="PF13439">
    <property type="entry name" value="Glyco_transf_4"/>
    <property type="match status" value="1"/>
</dbReference>
<evidence type="ECO:0000259" key="4">
    <source>
        <dbReference type="Pfam" id="PF13439"/>
    </source>
</evidence>
<dbReference type="KEGG" id="nps:KRR39_00110"/>
<feature type="domain" description="Glycosyl transferase family 1" evidence="3">
    <location>
        <begin position="195"/>
        <end position="365"/>
    </location>
</feature>
<keyword evidence="1 6" id="KW-0328">Glycosyltransferase</keyword>
<reference evidence="6" key="1">
    <citation type="submission" date="2021-06" db="EMBL/GenBank/DDBJ databases">
        <title>Complete genome sequence of Nocardioides sp. G188.</title>
        <authorList>
            <person name="Im W.-T."/>
        </authorList>
    </citation>
    <scope>NUCLEOTIDE SEQUENCE</scope>
    <source>
        <strain evidence="6">G188</strain>
    </source>
</reference>
<dbReference type="KEGG" id="nps:KRR39_23920"/>
<dbReference type="GO" id="GO:0009011">
    <property type="term" value="F:alpha-1,4-glucan glucosyltransferase (ADP-glucose donor) activity"/>
    <property type="evidence" value="ECO:0007669"/>
    <property type="project" value="UniProtKB-EC"/>
</dbReference>